<dbReference type="SUPFAM" id="SSF74650">
    <property type="entry name" value="Galactose mutarotase-like"/>
    <property type="match status" value="1"/>
</dbReference>
<evidence type="ECO:0000259" key="14">
    <source>
        <dbReference type="Pfam" id="PF21365"/>
    </source>
</evidence>
<sequence>MVNVAGLLASSWLLSGAYAASSSTSASYSQFTIPTAADVGANLIANIDDHEAVNAQSVCPGYRASNVHQSSKGFTATLRLAGKPCNAYGIDVDSLDLLVEYQAKDRLNVYIVPSHVDSSNASWYFLNEDVVPRPKASPSASAAHGDLALEWSNEPSFNFKVTRKATGDVLFNTQGSVLVYENQFIEFVTSLPEDYNIYGLGEHFQQLRILHNATLTAYGSDNGNPIDSNLYGSHPFYLDTRYFEKSKNGSLAPVKASEADPKKEYDSFSHGVFLRNAHGLETVTQPQNLTWRTLGGSIDLTFYSGPSQVEVTKNYQVSTVGLPAMQQYNTLGYHQCRWGYTGWTDLENVIADFEKFEIPVEYIWVDIDYMHGYRDFDNEKTNWSYEEGEKFLDKLHAGGRRFVPLVDSALYIPNPDNTSDAYPTYDRGAADDLFLKNPDGSLYIGSVWPGYTVFPDWHHPKAGNFWANELSLWHEKVAYDGMWIDMGEFSSFCVGSCGTDNLHLNPAHPPFALPGEPGNVDYNYPEGFSKSNASEAASASSAAASQSAAGSTATTSSSTTQSYLRSTPTPDRNINHPPYVLNNVQPGHDLAVHAISPNATHIDNILEYDVHNLNGHQILNATYSGLLQVFPQKRPFILGRATFAGSGKYAAHWGGDNNSKWADMFFSISQALSFSLFGIPMFGVDTCGFSGNTDEELCNRWMQMSAFFPFYRNHNVIKSLPQEPYRWESVTAATKKAMSIRYSILPYMYTLFHSAHTTGSTVLRALAWEFPTEPHLASVDTQFLLGPDVMVIPVLEPGVDSVKGVFPGLAVGQVWYDWYSQTPVNAEAGVNTTIPAPLGHIPVYIRGGSILPMQEPALTTRDARKTDWSLIVATSRNGTAKGELYLDDGESLIPNATKLVDFRATSNGLRAAVRGSWEEKNPLANVTVLGVKEPKDVVFNGKVVDEEAIKYNATSKVLSITGLQQLTEEGAFERSWVLKWA</sequence>
<dbReference type="Proteomes" id="UP000019804">
    <property type="component" value="Unassembled WGS sequence"/>
</dbReference>
<dbReference type="InterPro" id="IPR030459">
    <property type="entry name" value="Glyco_hydro_31_CS"/>
</dbReference>
<keyword evidence="5 9" id="KW-0378">Hydrolase</keyword>
<feature type="domain" description="Glycoside hydrolase family 31 TIM barrel" evidence="12">
    <location>
        <begin position="323"/>
        <end position="751"/>
    </location>
</feature>
<dbReference type="InterPro" id="IPR011013">
    <property type="entry name" value="Gal_mutarotase_sf_dom"/>
</dbReference>
<dbReference type="EMBL" id="KK088425">
    <property type="protein sequence ID" value="EYE94738.1"/>
    <property type="molecule type" value="Genomic_DNA"/>
</dbReference>
<reference evidence="16" key="1">
    <citation type="journal article" date="2014" name="Nat. Commun.">
        <title>Genomic adaptations of the halophilic Dead Sea filamentous fungus Eurotium rubrum.</title>
        <authorList>
            <person name="Kis-Papo T."/>
            <person name="Weig A.R."/>
            <person name="Riley R."/>
            <person name="Persoh D."/>
            <person name="Salamov A."/>
            <person name="Sun H."/>
            <person name="Lipzen A."/>
            <person name="Wasser S.P."/>
            <person name="Rambold G."/>
            <person name="Grigoriev I.V."/>
            <person name="Nevo E."/>
        </authorList>
    </citation>
    <scope>NUCLEOTIDE SEQUENCE [LARGE SCALE GENOMIC DNA]</scope>
    <source>
        <strain evidence="16">CBS 135680</strain>
    </source>
</reference>
<feature type="chain" id="PRO_5001495830" description="alpha-glucosidase" evidence="11">
    <location>
        <begin position="20"/>
        <end position="981"/>
    </location>
</feature>
<dbReference type="InterPro" id="IPR048395">
    <property type="entry name" value="Glyco_hydro_31_C"/>
</dbReference>
<evidence type="ECO:0000313" key="15">
    <source>
        <dbReference type="EMBL" id="EYE94738.1"/>
    </source>
</evidence>
<evidence type="ECO:0000256" key="4">
    <source>
        <dbReference type="ARBA" id="ARBA00022729"/>
    </source>
</evidence>
<keyword evidence="16" id="KW-1185">Reference proteome</keyword>
<dbReference type="Gene3D" id="2.60.40.1180">
    <property type="entry name" value="Golgi alpha-mannosidase II"/>
    <property type="match status" value="2"/>
</dbReference>
<feature type="signal peptide" evidence="11">
    <location>
        <begin position="1"/>
        <end position="19"/>
    </location>
</feature>
<evidence type="ECO:0000256" key="3">
    <source>
        <dbReference type="ARBA" id="ARBA00012741"/>
    </source>
</evidence>
<dbReference type="EC" id="3.2.1.20" evidence="3"/>
<name>A0A017SCG5_ASPRC</name>
<keyword evidence="7 9" id="KW-0326">Glycosidase</keyword>
<dbReference type="SUPFAM" id="SSF51445">
    <property type="entry name" value="(Trans)glycosidases"/>
    <property type="match status" value="1"/>
</dbReference>
<dbReference type="InterPro" id="IPR000322">
    <property type="entry name" value="Glyco_hydro_31_TIM"/>
</dbReference>
<dbReference type="SUPFAM" id="SSF51011">
    <property type="entry name" value="Glycosyl hydrolase domain"/>
    <property type="match status" value="1"/>
</dbReference>
<dbReference type="GO" id="GO:0030246">
    <property type="term" value="F:carbohydrate binding"/>
    <property type="evidence" value="ECO:0007669"/>
    <property type="project" value="InterPro"/>
</dbReference>
<dbReference type="HOGENOM" id="CLU_000631_11_0_1"/>
<dbReference type="GO" id="GO:0005975">
    <property type="term" value="P:carbohydrate metabolic process"/>
    <property type="evidence" value="ECO:0007669"/>
    <property type="project" value="InterPro"/>
</dbReference>
<comment type="similarity">
    <text evidence="2 9">Belongs to the glycosyl hydrolase 31 family.</text>
</comment>
<dbReference type="InterPro" id="IPR025887">
    <property type="entry name" value="Glyco_hydro_31_N_dom"/>
</dbReference>
<feature type="domain" description="Glycoside hydrolase family 31 N-terminal" evidence="13">
    <location>
        <begin position="163"/>
        <end position="241"/>
    </location>
</feature>
<evidence type="ECO:0000256" key="2">
    <source>
        <dbReference type="ARBA" id="ARBA00007806"/>
    </source>
</evidence>
<dbReference type="GeneID" id="63702792"/>
<evidence type="ECO:0000256" key="1">
    <source>
        <dbReference type="ARBA" id="ARBA00001657"/>
    </source>
</evidence>
<evidence type="ECO:0000256" key="5">
    <source>
        <dbReference type="ARBA" id="ARBA00022801"/>
    </source>
</evidence>
<dbReference type="FunFam" id="2.60.40.1180:FF:000001">
    <property type="entry name" value="Maltase-glucoamylase, intestinal"/>
    <property type="match status" value="1"/>
</dbReference>
<evidence type="ECO:0000313" key="16">
    <source>
        <dbReference type="Proteomes" id="UP000019804"/>
    </source>
</evidence>
<dbReference type="GO" id="GO:0004558">
    <property type="term" value="F:alpha-1,4-glucosidase activity"/>
    <property type="evidence" value="ECO:0007669"/>
    <property type="project" value="UniProtKB-EC"/>
</dbReference>
<dbReference type="Pfam" id="PF13802">
    <property type="entry name" value="Gal_mutarotas_2"/>
    <property type="match status" value="1"/>
</dbReference>
<dbReference type="Gene3D" id="3.20.20.80">
    <property type="entry name" value="Glycosidases"/>
    <property type="match status" value="2"/>
</dbReference>
<evidence type="ECO:0000256" key="8">
    <source>
        <dbReference type="ARBA" id="ARBA00041343"/>
    </source>
</evidence>
<dbReference type="PROSITE" id="PS00707">
    <property type="entry name" value="GLYCOSYL_HYDROL_F31_2"/>
    <property type="match status" value="1"/>
</dbReference>
<dbReference type="STRING" id="1388766.A0A017SCG5"/>
<feature type="compositionally biased region" description="Low complexity" evidence="10">
    <location>
        <begin position="546"/>
        <end position="562"/>
    </location>
</feature>
<gene>
    <name evidence="15" type="ORF">EURHEDRAFT_84548</name>
</gene>
<feature type="domain" description="Glycosyl hydrolase family 31 C-terminal" evidence="14">
    <location>
        <begin position="759"/>
        <end position="851"/>
    </location>
</feature>
<proteinExistence type="inferred from homology"/>
<evidence type="ECO:0000256" key="11">
    <source>
        <dbReference type="SAM" id="SignalP"/>
    </source>
</evidence>
<evidence type="ECO:0000256" key="9">
    <source>
        <dbReference type="RuleBase" id="RU361185"/>
    </source>
</evidence>
<dbReference type="Gene3D" id="2.60.40.1760">
    <property type="entry name" value="glycosyl hydrolase (family 31)"/>
    <property type="match status" value="1"/>
</dbReference>
<dbReference type="Pfam" id="PF21365">
    <property type="entry name" value="Glyco_hydro_31_3rd"/>
    <property type="match status" value="1"/>
</dbReference>
<keyword evidence="4 11" id="KW-0732">Signal</keyword>
<feature type="region of interest" description="Disordered" evidence="10">
    <location>
        <begin position="546"/>
        <end position="580"/>
    </location>
</feature>
<dbReference type="CDD" id="cd14752">
    <property type="entry name" value="GH31_N"/>
    <property type="match status" value="1"/>
</dbReference>
<evidence type="ECO:0000256" key="7">
    <source>
        <dbReference type="ARBA" id="ARBA00023295"/>
    </source>
</evidence>
<organism evidence="15 16">
    <name type="scientific">Aspergillus ruber (strain CBS 135680)</name>
    <dbReference type="NCBI Taxonomy" id="1388766"/>
    <lineage>
        <taxon>Eukaryota</taxon>
        <taxon>Fungi</taxon>
        <taxon>Dikarya</taxon>
        <taxon>Ascomycota</taxon>
        <taxon>Pezizomycotina</taxon>
        <taxon>Eurotiomycetes</taxon>
        <taxon>Eurotiomycetidae</taxon>
        <taxon>Eurotiales</taxon>
        <taxon>Aspergillaceae</taxon>
        <taxon>Aspergillus</taxon>
        <taxon>Aspergillus subgen. Aspergillus</taxon>
    </lineage>
</organism>
<dbReference type="FunFam" id="3.20.20.80:FF:000169">
    <property type="entry name" value="Putative alpha-glucosidase AgdA"/>
    <property type="match status" value="1"/>
</dbReference>
<dbReference type="FunFam" id="3.20.20.80:FF:000138">
    <property type="entry name" value="Putative alpha-glucosidase AgdA"/>
    <property type="match status" value="1"/>
</dbReference>
<dbReference type="OrthoDB" id="5839090at2759"/>
<evidence type="ECO:0000256" key="6">
    <source>
        <dbReference type="ARBA" id="ARBA00023180"/>
    </source>
</evidence>
<accession>A0A017SCG5</accession>
<dbReference type="AlphaFoldDB" id="A0A017SCG5"/>
<dbReference type="CDD" id="cd06602">
    <property type="entry name" value="GH31_MGAM_SI_GAA"/>
    <property type="match status" value="1"/>
</dbReference>
<keyword evidence="6" id="KW-0325">Glycoprotein</keyword>
<feature type="compositionally biased region" description="Polar residues" evidence="10">
    <location>
        <begin position="563"/>
        <end position="572"/>
    </location>
</feature>
<dbReference type="PANTHER" id="PTHR22762:SF133">
    <property type="entry name" value="P-TYPE DOMAIN-CONTAINING PROTEIN"/>
    <property type="match status" value="1"/>
</dbReference>
<evidence type="ECO:0000256" key="10">
    <source>
        <dbReference type="SAM" id="MobiDB-lite"/>
    </source>
</evidence>
<evidence type="ECO:0000259" key="13">
    <source>
        <dbReference type="Pfam" id="PF13802"/>
    </source>
</evidence>
<dbReference type="PANTHER" id="PTHR22762">
    <property type="entry name" value="ALPHA-GLUCOSIDASE"/>
    <property type="match status" value="1"/>
</dbReference>
<dbReference type="InterPro" id="IPR013780">
    <property type="entry name" value="Glyco_hydro_b"/>
</dbReference>
<dbReference type="RefSeq" id="XP_040638426.1">
    <property type="nucleotide sequence ID" value="XM_040787668.1"/>
</dbReference>
<dbReference type="Pfam" id="PF01055">
    <property type="entry name" value="Glyco_hydro_31_2nd"/>
    <property type="match status" value="1"/>
</dbReference>
<dbReference type="InterPro" id="IPR017853">
    <property type="entry name" value="GH"/>
</dbReference>
<protein>
    <recommendedName>
        <fullName evidence="3">alpha-glucosidase</fullName>
        <ecNumber evidence="3">3.2.1.20</ecNumber>
    </recommendedName>
    <alternativeName>
        <fullName evidence="8">Maltase</fullName>
    </alternativeName>
</protein>
<comment type="catalytic activity">
    <reaction evidence="1">
        <text>Hydrolysis of terminal, non-reducing (1-&gt;4)-linked alpha-D-glucose residues with release of alpha-D-glucose.</text>
        <dbReference type="EC" id="3.2.1.20"/>
    </reaction>
</comment>
<evidence type="ECO:0000259" key="12">
    <source>
        <dbReference type="Pfam" id="PF01055"/>
    </source>
</evidence>
<dbReference type="FunFam" id="2.60.40.1760:FF:000005">
    <property type="entry name" value="Putative alpha-glucosidase AgdA"/>
    <property type="match status" value="1"/>
</dbReference>